<accession>J0PB23</accession>
<keyword evidence="1" id="KW-1133">Transmembrane helix</keyword>
<sequence length="116" mass="13798">MSEKRLKKRWLIVAAFFVVVLLFIFFQKDVCGEYTFVGSADARIILKKSYDFQLKENGKVFFEGKYRIVQSSIIFDEWEEFDKLEICYEGKICTPIFKYDGISTIYLGDELKFKRK</sequence>
<reference evidence="3" key="1">
    <citation type="journal article" date="2012" name="Stand. Genomic Sci.">
        <title>Permanent draft genome sequence of the gliding predator Saprospira grandis strain Sa g1 (= HR1).</title>
        <authorList>
            <person name="Mavromatis K."/>
            <person name="Chertkov O."/>
            <person name="Lapidus A."/>
            <person name="Nolan M."/>
            <person name="Lucas S."/>
            <person name="Tice H."/>
            <person name="Del Rio T.G."/>
            <person name="Cheng J.F."/>
            <person name="Han C."/>
            <person name="Tapia R."/>
            <person name="Bruce D."/>
            <person name="Goodwin L.A."/>
            <person name="Pitluck S."/>
            <person name="Huntemann M."/>
            <person name="Liolios K."/>
            <person name="Pagani I."/>
            <person name="Ivanova N."/>
            <person name="Mikhailova N."/>
            <person name="Pati A."/>
            <person name="Chen A."/>
            <person name="Palaniappan K."/>
            <person name="Land M."/>
            <person name="Brambilla E.M."/>
            <person name="Rohde M."/>
            <person name="Spring S."/>
            <person name="Goker M."/>
            <person name="Detter J.C."/>
            <person name="Bristow J."/>
            <person name="Eisen J.A."/>
            <person name="Markowitz V."/>
            <person name="Hugenholtz P."/>
            <person name="Kyrpides N.C."/>
            <person name="Klenk H.P."/>
            <person name="Woyke T."/>
        </authorList>
    </citation>
    <scope>NUCLEOTIDE SEQUENCE [LARGE SCALE GENOMIC DNA]</scope>
    <source>
        <strain evidence="3">DSM 2844</strain>
    </source>
</reference>
<name>J0PB23_9BACT</name>
<evidence type="ECO:0000313" key="2">
    <source>
        <dbReference type="EMBL" id="EJF54852.1"/>
    </source>
</evidence>
<gene>
    <name evidence="2" type="ORF">SapgrDRAFT_3207</name>
</gene>
<keyword evidence="1" id="KW-0472">Membrane</keyword>
<organism evidence="2 3">
    <name type="scientific">Saprospira grandis DSM 2844</name>
    <dbReference type="NCBI Taxonomy" id="694433"/>
    <lineage>
        <taxon>Bacteria</taxon>
        <taxon>Pseudomonadati</taxon>
        <taxon>Bacteroidota</taxon>
        <taxon>Saprospiria</taxon>
        <taxon>Saprospirales</taxon>
        <taxon>Saprospiraceae</taxon>
        <taxon>Saprospira</taxon>
    </lineage>
</organism>
<evidence type="ECO:0000313" key="3">
    <source>
        <dbReference type="Proteomes" id="UP000005113"/>
    </source>
</evidence>
<dbReference type="HOGENOM" id="CLU_2095160_0_0_10"/>
<keyword evidence="1" id="KW-0812">Transmembrane</keyword>
<dbReference type="Proteomes" id="UP000005113">
    <property type="component" value="Unassembled WGS sequence"/>
</dbReference>
<feature type="transmembrane region" description="Helical" evidence="1">
    <location>
        <begin position="9"/>
        <end position="26"/>
    </location>
</feature>
<dbReference type="AlphaFoldDB" id="J0PB23"/>
<evidence type="ECO:0000256" key="1">
    <source>
        <dbReference type="SAM" id="Phobius"/>
    </source>
</evidence>
<proteinExistence type="predicted"/>
<dbReference type="RefSeq" id="WP_002660767.1">
    <property type="nucleotide sequence ID" value="NZ_JH719942.1"/>
</dbReference>
<protein>
    <submittedName>
        <fullName evidence="2">Uncharacterized protein</fullName>
    </submittedName>
</protein>
<dbReference type="EMBL" id="JH719942">
    <property type="protein sequence ID" value="EJF54852.1"/>
    <property type="molecule type" value="Genomic_DNA"/>
</dbReference>